<dbReference type="PATRIC" id="fig|1125725.3.peg.444"/>
<feature type="transmembrane region" description="Helical" evidence="1">
    <location>
        <begin position="126"/>
        <end position="145"/>
    </location>
</feature>
<feature type="transmembrane region" description="Helical" evidence="1">
    <location>
        <begin position="45"/>
        <end position="64"/>
    </location>
</feature>
<sequence>MSNMKRWNYIISVVMFAFALGVIFLSRSLHTPSKTGDPGADVWPLMLAGVLIFLACLLTVLTTVNSKKESQKTFSLLSRANIQVYIFMGLTVLFCVLMYVFGIIIAALVFIPAAMRMLGIKSLKQMLIVDFIIVLSIYIIFQLLLKTPLPAPIFMR</sequence>
<reference evidence="5 6" key="1">
    <citation type="submission" date="2013-08" db="EMBL/GenBank/DDBJ databases">
        <authorList>
            <person name="Durkin A.S."/>
            <person name="Haft D.R."/>
            <person name="McCorrison J."/>
            <person name="Torralba M."/>
            <person name="Gillis M."/>
            <person name="Haft D.H."/>
            <person name="Methe B."/>
            <person name="Sutton G."/>
            <person name="Nelson K.E."/>
        </authorList>
    </citation>
    <scope>NUCLEOTIDE SEQUENCE [LARGE SCALE GENOMIC DNA]</scope>
    <source>
        <strain evidence="4 6">ATCC 35536</strain>
        <strain evidence="3 5">VPI DR56BR1116</strain>
    </source>
</reference>
<comment type="caution">
    <text evidence="3">The sequence shown here is derived from an EMBL/GenBank/DDBJ whole genome shotgun (WGS) entry which is preliminary data.</text>
</comment>
<feature type="transmembrane region" description="Helical" evidence="1">
    <location>
        <begin position="85"/>
        <end position="114"/>
    </location>
</feature>
<organism evidence="3 5">
    <name type="scientific">Treponema socranskii subsp. socranskii VPI DR56BR1116 = ATCC 35536</name>
    <dbReference type="NCBI Taxonomy" id="1125725"/>
    <lineage>
        <taxon>Bacteria</taxon>
        <taxon>Pseudomonadati</taxon>
        <taxon>Spirochaetota</taxon>
        <taxon>Spirochaetia</taxon>
        <taxon>Spirochaetales</taxon>
        <taxon>Treponemataceae</taxon>
        <taxon>Treponema</taxon>
    </lineage>
</organism>
<evidence type="ECO:0000313" key="4">
    <source>
        <dbReference type="EMBL" id="ERK02596.1"/>
    </source>
</evidence>
<evidence type="ECO:0000256" key="1">
    <source>
        <dbReference type="SAM" id="Phobius"/>
    </source>
</evidence>
<dbReference type="Proteomes" id="UP000016412">
    <property type="component" value="Unassembled WGS sequence"/>
</dbReference>
<proteinExistence type="predicted"/>
<accession>U1GYG8</accession>
<feature type="transmembrane region" description="Helical" evidence="1">
    <location>
        <begin position="7"/>
        <end position="25"/>
    </location>
</feature>
<evidence type="ECO:0000313" key="6">
    <source>
        <dbReference type="Proteomes" id="UP000016646"/>
    </source>
</evidence>
<dbReference type="Proteomes" id="UP000016646">
    <property type="component" value="Unassembled WGS sequence"/>
</dbReference>
<dbReference type="eggNOG" id="ENOG5033ATP">
    <property type="taxonomic scope" value="Bacteria"/>
</dbReference>
<keyword evidence="1" id="KW-1133">Transmembrane helix</keyword>
<evidence type="ECO:0000259" key="2">
    <source>
        <dbReference type="Pfam" id="PF07331"/>
    </source>
</evidence>
<evidence type="ECO:0000313" key="5">
    <source>
        <dbReference type="Proteomes" id="UP000016412"/>
    </source>
</evidence>
<keyword evidence="1" id="KW-0812">Transmembrane</keyword>
<dbReference type="Pfam" id="PF07331">
    <property type="entry name" value="TctB"/>
    <property type="match status" value="1"/>
</dbReference>
<keyword evidence="1" id="KW-0472">Membrane</keyword>
<feature type="domain" description="DUF1468" evidence="2">
    <location>
        <begin position="10"/>
        <end position="150"/>
    </location>
</feature>
<keyword evidence="6" id="KW-1185">Reference proteome</keyword>
<dbReference type="STRING" id="1125725.HMPREF1325_2376"/>
<dbReference type="EMBL" id="AVQI01000050">
    <property type="protein sequence ID" value="ERK02596.1"/>
    <property type="molecule type" value="Genomic_DNA"/>
</dbReference>
<dbReference type="EMBL" id="AUZJ01000009">
    <property type="protein sequence ID" value="ERF61589.1"/>
    <property type="molecule type" value="Genomic_DNA"/>
</dbReference>
<dbReference type="AlphaFoldDB" id="U1GYG8"/>
<protein>
    <submittedName>
        <fullName evidence="3">Tripartite tricarboxylate transporter TctB family protein</fullName>
    </submittedName>
</protein>
<dbReference type="InterPro" id="IPR009936">
    <property type="entry name" value="DUF1468"/>
</dbReference>
<gene>
    <name evidence="4" type="ORF">HMPREF0860_0129</name>
    <name evidence="3" type="ORF">HMPREF1325_2376</name>
</gene>
<evidence type="ECO:0000313" key="3">
    <source>
        <dbReference type="EMBL" id="ERF61589.1"/>
    </source>
</evidence>
<name>U1GYG8_TRESO</name>